<name>A0ABX7PR03_9ACTN</name>
<feature type="region of interest" description="Disordered" evidence="7">
    <location>
        <begin position="262"/>
        <end position="289"/>
    </location>
</feature>
<dbReference type="Proteomes" id="UP000662818">
    <property type="component" value="Chromosome"/>
</dbReference>
<reference evidence="10 11" key="1">
    <citation type="submission" date="2017-06" db="EMBL/GenBank/DDBJ databases">
        <title>Complete Genome Sequence of the Soil Carbazole-Degrading Bacterium Nocardioides aromaticivorans IC177.</title>
        <authorList>
            <person name="Vejarano F."/>
            <person name="Suzuki-Minakuchi C."/>
            <person name="Ohtsubo Y."/>
            <person name="Tsuda M."/>
            <person name="Okada K."/>
            <person name="Nojiri H."/>
        </authorList>
    </citation>
    <scope>NUCLEOTIDE SEQUENCE [LARGE SCALE GENOMIC DNA]</scope>
    <source>
        <strain evidence="10 11">IC177</strain>
    </source>
</reference>
<evidence type="ECO:0000256" key="5">
    <source>
        <dbReference type="ARBA" id="ARBA00023002"/>
    </source>
</evidence>
<keyword evidence="3 6" id="KW-0479">Metal-binding</keyword>
<dbReference type="PANTHER" id="PTHR43161">
    <property type="entry name" value="SORBITOL DEHYDROGENASE"/>
    <property type="match status" value="1"/>
</dbReference>
<dbReference type="InterPro" id="IPR002328">
    <property type="entry name" value="ADH_Zn_CS"/>
</dbReference>
<accession>A0ABX7PR03</accession>
<keyword evidence="4 6" id="KW-0862">Zinc</keyword>
<protein>
    <submittedName>
        <fullName evidence="10">Butanediol dehydrogenase</fullName>
    </submittedName>
</protein>
<evidence type="ECO:0000313" key="10">
    <source>
        <dbReference type="EMBL" id="QSR28431.1"/>
    </source>
</evidence>
<dbReference type="InterPro" id="IPR011032">
    <property type="entry name" value="GroES-like_sf"/>
</dbReference>
<feature type="domain" description="Alcohol dehydrogenase-like N-terminal" evidence="9">
    <location>
        <begin position="27"/>
        <end position="147"/>
    </location>
</feature>
<dbReference type="SUPFAM" id="SSF51735">
    <property type="entry name" value="NAD(P)-binding Rossmann-fold domains"/>
    <property type="match status" value="1"/>
</dbReference>
<feature type="domain" description="Alcohol dehydrogenase-like C-terminal" evidence="8">
    <location>
        <begin position="186"/>
        <end position="255"/>
    </location>
</feature>
<feature type="compositionally biased region" description="Basic and acidic residues" evidence="7">
    <location>
        <begin position="280"/>
        <end position="289"/>
    </location>
</feature>
<dbReference type="Pfam" id="PF08240">
    <property type="entry name" value="ADH_N"/>
    <property type="match status" value="1"/>
</dbReference>
<keyword evidence="5" id="KW-0560">Oxidoreductase</keyword>
<comment type="similarity">
    <text evidence="2 6">Belongs to the zinc-containing alcohol dehydrogenase family.</text>
</comment>
<sequence>MSPTATAVRWHGAGDVRLEQVAVRPPGPEEVLVRPAYCGICGSDLHEVADGPHAIPVSQPHGLSGQRAPLVLGHEFSGTVEAVGEAVHGLEPGDTVAIEPNYRCGSCPACREGRYHVCRHFGFAGLMGDGGMAELVTVPAVMAHRLPPGFDLAQAAVLEPAAVALHAVRRSGVRPGDRAVVVGLGPVGLLVCALLLRRGVSDVVGVEPDADRRSLAAHLGVPRLVDPRDTDASEVAARAAVGADGAHVAFEVVGAGGVRCGEPQPAQRWHRRPRRPRAAAGDRRSGVRQ</sequence>
<evidence type="ECO:0000259" key="8">
    <source>
        <dbReference type="Pfam" id="PF00107"/>
    </source>
</evidence>
<dbReference type="EMBL" id="CP022295">
    <property type="protein sequence ID" value="QSR28431.1"/>
    <property type="molecule type" value="Genomic_DNA"/>
</dbReference>
<dbReference type="PANTHER" id="PTHR43161:SF26">
    <property type="entry name" value="GALACTITOL 1-PHOSPHATE 5-DEHYDROGENASE"/>
    <property type="match status" value="1"/>
</dbReference>
<dbReference type="InterPro" id="IPR013154">
    <property type="entry name" value="ADH-like_N"/>
</dbReference>
<dbReference type="InterPro" id="IPR013149">
    <property type="entry name" value="ADH-like_C"/>
</dbReference>
<evidence type="ECO:0000259" key="9">
    <source>
        <dbReference type="Pfam" id="PF08240"/>
    </source>
</evidence>
<dbReference type="Gene3D" id="3.40.50.720">
    <property type="entry name" value="NAD(P)-binding Rossmann-like Domain"/>
    <property type="match status" value="1"/>
</dbReference>
<proteinExistence type="inferred from homology"/>
<evidence type="ECO:0000313" key="11">
    <source>
        <dbReference type="Proteomes" id="UP000662818"/>
    </source>
</evidence>
<dbReference type="Gene3D" id="3.90.180.10">
    <property type="entry name" value="Medium-chain alcohol dehydrogenases, catalytic domain"/>
    <property type="match status" value="1"/>
</dbReference>
<evidence type="ECO:0000256" key="2">
    <source>
        <dbReference type="ARBA" id="ARBA00008072"/>
    </source>
</evidence>
<feature type="compositionally biased region" description="Basic residues" evidence="7">
    <location>
        <begin position="268"/>
        <end position="277"/>
    </location>
</feature>
<organism evidence="10 11">
    <name type="scientific">Nocardioides aromaticivorans</name>
    <dbReference type="NCBI Taxonomy" id="200618"/>
    <lineage>
        <taxon>Bacteria</taxon>
        <taxon>Bacillati</taxon>
        <taxon>Actinomycetota</taxon>
        <taxon>Actinomycetes</taxon>
        <taxon>Propionibacteriales</taxon>
        <taxon>Nocardioidaceae</taxon>
        <taxon>Nocardioides</taxon>
    </lineage>
</organism>
<evidence type="ECO:0000256" key="7">
    <source>
        <dbReference type="SAM" id="MobiDB-lite"/>
    </source>
</evidence>
<evidence type="ECO:0000256" key="1">
    <source>
        <dbReference type="ARBA" id="ARBA00001947"/>
    </source>
</evidence>
<dbReference type="SUPFAM" id="SSF50129">
    <property type="entry name" value="GroES-like"/>
    <property type="match status" value="1"/>
</dbReference>
<comment type="cofactor">
    <cofactor evidence="1 6">
        <name>Zn(2+)</name>
        <dbReference type="ChEBI" id="CHEBI:29105"/>
    </cofactor>
</comment>
<dbReference type="Pfam" id="PF00107">
    <property type="entry name" value="ADH_zinc_N"/>
    <property type="match status" value="1"/>
</dbReference>
<dbReference type="InterPro" id="IPR036291">
    <property type="entry name" value="NAD(P)-bd_dom_sf"/>
</dbReference>
<evidence type="ECO:0000256" key="3">
    <source>
        <dbReference type="ARBA" id="ARBA00022723"/>
    </source>
</evidence>
<keyword evidence="11" id="KW-1185">Reference proteome</keyword>
<evidence type="ECO:0000256" key="4">
    <source>
        <dbReference type="ARBA" id="ARBA00022833"/>
    </source>
</evidence>
<dbReference type="PROSITE" id="PS00059">
    <property type="entry name" value="ADH_ZINC"/>
    <property type="match status" value="1"/>
</dbReference>
<evidence type="ECO:0000256" key="6">
    <source>
        <dbReference type="RuleBase" id="RU361277"/>
    </source>
</evidence>
<gene>
    <name evidence="10" type="ORF">CFH99_22660</name>
</gene>